<dbReference type="EMBL" id="JAROKS010000006">
    <property type="protein sequence ID" value="KAK1802691.1"/>
    <property type="molecule type" value="Genomic_DNA"/>
</dbReference>
<feature type="compositionally biased region" description="Polar residues" evidence="13">
    <location>
        <begin position="661"/>
        <end position="675"/>
    </location>
</feature>
<keyword evidence="10 12" id="KW-0449">Lipoprotein</keyword>
<evidence type="ECO:0000256" key="4">
    <source>
        <dbReference type="ARBA" id="ARBA00022622"/>
    </source>
</evidence>
<evidence type="ECO:0000256" key="5">
    <source>
        <dbReference type="ARBA" id="ARBA00022729"/>
    </source>
</evidence>
<keyword evidence="4 12" id="KW-0336">GPI-anchor</keyword>
<dbReference type="GO" id="GO:0098552">
    <property type="term" value="C:side of membrane"/>
    <property type="evidence" value="ECO:0007669"/>
    <property type="project" value="UniProtKB-KW"/>
</dbReference>
<feature type="region of interest" description="Disordered" evidence="13">
    <location>
        <begin position="657"/>
        <end position="697"/>
    </location>
</feature>
<dbReference type="Proteomes" id="UP001239994">
    <property type="component" value="Unassembled WGS sequence"/>
</dbReference>
<reference evidence="15" key="1">
    <citation type="submission" date="2023-03" db="EMBL/GenBank/DDBJ databases">
        <title>Electrophorus voltai genome.</title>
        <authorList>
            <person name="Bian C."/>
        </authorList>
    </citation>
    <scope>NUCLEOTIDE SEQUENCE</scope>
    <source>
        <strain evidence="15">CB-2022</strain>
        <tissue evidence="15">Muscle</tissue>
    </source>
</reference>
<keyword evidence="6 12" id="KW-0654">Proteoglycan</keyword>
<keyword evidence="14" id="KW-1133">Transmembrane helix</keyword>
<dbReference type="GO" id="GO:0045202">
    <property type="term" value="C:synapse"/>
    <property type="evidence" value="ECO:0007669"/>
    <property type="project" value="TreeGrafter"/>
</dbReference>
<dbReference type="GO" id="GO:0005576">
    <property type="term" value="C:extracellular region"/>
    <property type="evidence" value="ECO:0007669"/>
    <property type="project" value="TreeGrafter"/>
</dbReference>
<dbReference type="Pfam" id="PF01153">
    <property type="entry name" value="Glypican"/>
    <property type="match status" value="3"/>
</dbReference>
<organism evidence="15 16">
    <name type="scientific">Electrophorus voltai</name>
    <dbReference type="NCBI Taxonomy" id="2609070"/>
    <lineage>
        <taxon>Eukaryota</taxon>
        <taxon>Metazoa</taxon>
        <taxon>Chordata</taxon>
        <taxon>Craniata</taxon>
        <taxon>Vertebrata</taxon>
        <taxon>Euteleostomi</taxon>
        <taxon>Actinopterygii</taxon>
        <taxon>Neopterygii</taxon>
        <taxon>Teleostei</taxon>
        <taxon>Ostariophysi</taxon>
        <taxon>Gymnotiformes</taxon>
        <taxon>Gymnotoidei</taxon>
        <taxon>Gymnotidae</taxon>
        <taxon>Electrophorus</taxon>
    </lineage>
</organism>
<feature type="transmembrane region" description="Helical" evidence="14">
    <location>
        <begin position="494"/>
        <end position="523"/>
    </location>
</feature>
<dbReference type="InterPro" id="IPR019803">
    <property type="entry name" value="Glypican_CS"/>
</dbReference>
<comment type="caution">
    <text evidence="15">The sequence shown here is derived from an EMBL/GenBank/DDBJ whole genome shotgun (WGS) entry which is preliminary data.</text>
</comment>
<keyword evidence="14" id="KW-0812">Transmembrane</keyword>
<evidence type="ECO:0000256" key="10">
    <source>
        <dbReference type="ARBA" id="ARBA00023288"/>
    </source>
</evidence>
<evidence type="ECO:0000256" key="13">
    <source>
        <dbReference type="SAM" id="MobiDB-lite"/>
    </source>
</evidence>
<keyword evidence="5" id="KW-0732">Signal</keyword>
<evidence type="ECO:0000313" key="16">
    <source>
        <dbReference type="Proteomes" id="UP001239994"/>
    </source>
</evidence>
<keyword evidence="3" id="KW-1003">Cell membrane</keyword>
<dbReference type="InterPro" id="IPR001863">
    <property type="entry name" value="Glypican"/>
</dbReference>
<evidence type="ECO:0000256" key="12">
    <source>
        <dbReference type="RuleBase" id="RU003519"/>
    </source>
</evidence>
<name>A0AAD8ZQM2_9TELE</name>
<evidence type="ECO:0000313" key="15">
    <source>
        <dbReference type="EMBL" id="KAK1802691.1"/>
    </source>
</evidence>
<gene>
    <name evidence="15" type="ORF">P4O66_021188</name>
</gene>
<evidence type="ECO:0000256" key="6">
    <source>
        <dbReference type="ARBA" id="ARBA00022974"/>
    </source>
</evidence>
<dbReference type="PANTHER" id="PTHR10822">
    <property type="entry name" value="GLYPICAN"/>
    <property type="match status" value="1"/>
</dbReference>
<keyword evidence="16" id="KW-1185">Reference proteome</keyword>
<evidence type="ECO:0000256" key="3">
    <source>
        <dbReference type="ARBA" id="ARBA00022475"/>
    </source>
</evidence>
<feature type="compositionally biased region" description="Polar residues" evidence="13">
    <location>
        <begin position="684"/>
        <end position="697"/>
    </location>
</feature>
<evidence type="ECO:0000256" key="7">
    <source>
        <dbReference type="ARBA" id="ARBA00023136"/>
    </source>
</evidence>
<proteinExistence type="inferred from homology"/>
<dbReference type="PANTHER" id="PTHR10822:SF31">
    <property type="entry name" value="GLYPICAN-6"/>
    <property type="match status" value="1"/>
</dbReference>
<dbReference type="PROSITE" id="PS01207">
    <property type="entry name" value="GLYPICAN"/>
    <property type="match status" value="1"/>
</dbReference>
<evidence type="ECO:0000256" key="11">
    <source>
        <dbReference type="RuleBase" id="RU003518"/>
    </source>
</evidence>
<keyword evidence="7 12" id="KW-0472">Membrane</keyword>
<evidence type="ECO:0000256" key="14">
    <source>
        <dbReference type="SAM" id="Phobius"/>
    </source>
</evidence>
<accession>A0AAD8ZQM2</accession>
<protein>
    <recommendedName>
        <fullName evidence="17">Glypican-1</fullName>
    </recommendedName>
</protein>
<dbReference type="GO" id="GO:1905475">
    <property type="term" value="P:regulation of protein localization to membrane"/>
    <property type="evidence" value="ECO:0007669"/>
    <property type="project" value="TreeGrafter"/>
</dbReference>
<feature type="transmembrane region" description="Helical" evidence="14">
    <location>
        <begin position="469"/>
        <end position="487"/>
    </location>
</feature>
<comment type="similarity">
    <text evidence="2 11">Belongs to the glypican family.</text>
</comment>
<evidence type="ECO:0000256" key="2">
    <source>
        <dbReference type="ARBA" id="ARBA00010260"/>
    </source>
</evidence>
<dbReference type="GO" id="GO:0009986">
    <property type="term" value="C:cell surface"/>
    <property type="evidence" value="ECO:0007669"/>
    <property type="project" value="TreeGrafter"/>
</dbReference>
<comment type="subcellular location">
    <subcellularLocation>
        <location evidence="1 12">Cell membrane</location>
        <topology evidence="1 12">Lipid-anchor</topology>
        <topology evidence="1 12">GPI-anchor</topology>
    </subcellularLocation>
</comment>
<keyword evidence="8" id="KW-0325">Glycoprotein</keyword>
<evidence type="ECO:0000256" key="8">
    <source>
        <dbReference type="ARBA" id="ARBA00023180"/>
    </source>
</evidence>
<evidence type="ECO:0008006" key="17">
    <source>
        <dbReference type="Google" id="ProtNLM"/>
    </source>
</evidence>
<dbReference type="GO" id="GO:0016477">
    <property type="term" value="P:cell migration"/>
    <property type="evidence" value="ECO:0007669"/>
    <property type="project" value="TreeGrafter"/>
</dbReference>
<dbReference type="GO" id="GO:0005886">
    <property type="term" value="C:plasma membrane"/>
    <property type="evidence" value="ECO:0007669"/>
    <property type="project" value="UniProtKB-SubCell"/>
</dbReference>
<evidence type="ECO:0000256" key="9">
    <source>
        <dbReference type="ARBA" id="ARBA00023207"/>
    </source>
</evidence>
<feature type="transmembrane region" description="Helical" evidence="14">
    <location>
        <begin position="529"/>
        <end position="551"/>
    </location>
</feature>
<keyword evidence="9 12" id="KW-0357">Heparan sulfate</keyword>
<comment type="function">
    <text evidence="12">Cell surface proteoglycan.</text>
</comment>
<sequence length="697" mass="76853">MRSCPRTSEKQPCVLNHPDTRAQDRGYTCCTLEMEERLSDQSKMDLQSLLEETSSTLRSTFTSRHKKFDAERGGVTPPYAVTLIQQLHAQSSLVGAVEQCSNSKPLLMLGSMGRRRGASSCAYVESYRSKSILALLETSITALRMCRGAHRLLITNGALCELMEARRDETRGEEKRGEETSSLWSALEMICSPSDSCDALAASSLYRDERERAGSKLRNVPVQTDEQIVSPCSSVIRPMKDVGPKAQVCHVVRSHGDTWRGNRVSPTSHLDKDQPRAPWLIHSPPHFVSLEFFLELLDNSEKSLNDMFVRTYGKLYTHNSEIFEDLFSELKRYYTGGNVNLEEMLNDFWSRLLERVFQLLNSQYTFGDDYLECISKYADQLKPFGDAPHKLKAQVTRAFVAARTFVQGLMVGREVANRVSKVSLSSGPLISLCPSRHPGWPAVCSQFSLSESLSLCLSPCLSVCLSVCIMRTMVVFVGIVGTVVLFVGIMGIVVVFVGIVVVFVGIAGTVVAFVCIVGTVVVFVDTMVVFVGILCTVVVFVGTVVVFMGIVGTRTFLFLVPHVVISMARTADPVLGYVTPPHPNTPCRLPRCVNISPACSKALTRLMYCPYCAGLPELRPCGNYCRNVLKGCLANQADLDPEWNLFIGRNLRIPPPAVHAGTNSRGSGDVDQNTGDPAEGQEMLTRTQETQQRGGIV</sequence>
<dbReference type="AlphaFoldDB" id="A0AAD8ZQM2"/>
<dbReference type="GO" id="GO:0009966">
    <property type="term" value="P:regulation of signal transduction"/>
    <property type="evidence" value="ECO:0007669"/>
    <property type="project" value="InterPro"/>
</dbReference>
<evidence type="ECO:0000256" key="1">
    <source>
        <dbReference type="ARBA" id="ARBA00004609"/>
    </source>
</evidence>